<feature type="domain" description="RAP" evidence="1">
    <location>
        <begin position="636"/>
        <end position="678"/>
    </location>
</feature>
<protein>
    <submittedName>
        <fullName evidence="3">FAST kinase domain-containing protein 5, mitochondrial</fullName>
    </submittedName>
</protein>
<keyword evidence="3" id="KW-0808">Transferase</keyword>
<evidence type="ECO:0000313" key="3">
    <source>
        <dbReference type="RefSeq" id="XP_024880072.1"/>
    </source>
</evidence>
<dbReference type="RefSeq" id="XP_024880072.1">
    <property type="nucleotide sequence ID" value="XM_025024304.1"/>
</dbReference>
<keyword evidence="2" id="KW-1185">Reference proteome</keyword>
<dbReference type="AlphaFoldDB" id="A0A6J1QCL3"/>
<reference evidence="3" key="1">
    <citation type="submission" date="2025-08" db="UniProtKB">
        <authorList>
            <consortium name="RefSeq"/>
        </authorList>
    </citation>
    <scope>IDENTIFICATION</scope>
    <source>
        <tissue evidence="3">Whole body</tissue>
    </source>
</reference>
<dbReference type="GO" id="GO:0016301">
    <property type="term" value="F:kinase activity"/>
    <property type="evidence" value="ECO:0007669"/>
    <property type="project" value="UniProtKB-KW"/>
</dbReference>
<dbReference type="GeneID" id="112459931"/>
<evidence type="ECO:0000313" key="2">
    <source>
        <dbReference type="Proteomes" id="UP000504618"/>
    </source>
</evidence>
<accession>A0A6J1QCL3</accession>
<dbReference type="Proteomes" id="UP000504618">
    <property type="component" value="Unplaced"/>
</dbReference>
<keyword evidence="3" id="KW-0418">Kinase</keyword>
<gene>
    <name evidence="3" type="primary">LOC112459931</name>
</gene>
<dbReference type="InterPro" id="IPR013584">
    <property type="entry name" value="RAP"/>
</dbReference>
<organism evidence="2 3">
    <name type="scientific">Temnothorax curvispinosus</name>
    <dbReference type="NCBI Taxonomy" id="300111"/>
    <lineage>
        <taxon>Eukaryota</taxon>
        <taxon>Metazoa</taxon>
        <taxon>Ecdysozoa</taxon>
        <taxon>Arthropoda</taxon>
        <taxon>Hexapoda</taxon>
        <taxon>Insecta</taxon>
        <taxon>Pterygota</taxon>
        <taxon>Neoptera</taxon>
        <taxon>Endopterygota</taxon>
        <taxon>Hymenoptera</taxon>
        <taxon>Apocrita</taxon>
        <taxon>Aculeata</taxon>
        <taxon>Formicoidea</taxon>
        <taxon>Formicidae</taxon>
        <taxon>Myrmicinae</taxon>
        <taxon>Temnothorax</taxon>
    </lineage>
</organism>
<dbReference type="Pfam" id="PF08373">
    <property type="entry name" value="RAP"/>
    <property type="match status" value="1"/>
</dbReference>
<dbReference type="OrthoDB" id="10064757at2759"/>
<sequence>MSVLVQGLGRLRGAYPALLRLRLGCDNCNRLDRVFNALLKRKRSSTSSAAWIDPRVVRAQGFVVPANVANRPVNKNGVEISPDRIPENTYAHNLFLNSTKYADIVMRPSTTYAHVTNKQALEILEQDWSSMTSAETASAVKKLSYNVCHNDDEEKIDPLKYAKPFSTLNTQKLTDDDLMTIMKHLVPLRSHMEKCDFYNNLCGRIDRECIVRFSRLPREKMLYLCDVIYQMVPKVFQQFYSQYIWNSIRQLGNKPHKLSPQQLVQILFFLNIYRKPPINMYELEFQLERCMEDLSINELAVAALGFFKTSTKIRSNDFLKRIIRRTIDEIDTVETVSIAGIIKLVRYSMMLGEVKTFVELLKALTPYEPRYTLMSLAHIAQACGRVAVYDKELMDRIIGRLNRELKTARLKDFERFFYTFSIFNIDSKTNDVYENVIEELRATWDTTRAAEIAKFPHVASRILGFLTTQNVYPIDLIKLVMAPEHVNKTCSGNYHHLSREYCMLDYGLRVEVPEYDGPLLKPSISSFLEKKYYELYLKTGSADSTRANLLFTDVLTTCQELFNTTSDISVVRALPHFVTQDIVFCIDEQNQLVPSETYWSQFESSDIKYVNKQNSNIRWIALVMGHHGLLIRNCLTPTGSLAAKMRQLSKIGYTPIMISYVSWDAHKSPQEKRNYIKKLVFRDNALKLSNII</sequence>
<evidence type="ECO:0000259" key="1">
    <source>
        <dbReference type="Pfam" id="PF08373"/>
    </source>
</evidence>
<name>A0A6J1QCL3_9HYME</name>
<proteinExistence type="predicted"/>